<dbReference type="GO" id="GO:0005737">
    <property type="term" value="C:cytoplasm"/>
    <property type="evidence" value="ECO:0007669"/>
    <property type="project" value="TreeGrafter"/>
</dbReference>
<evidence type="ECO:0000313" key="4">
    <source>
        <dbReference type="Proteomes" id="UP000000366"/>
    </source>
</evidence>
<accession>A2SDJ6</accession>
<evidence type="ECO:0000313" key="3">
    <source>
        <dbReference type="EMBL" id="ABM93635.1"/>
    </source>
</evidence>
<reference evidence="3 4" key="1">
    <citation type="journal article" date="2007" name="J. Bacteriol.">
        <title>Whole-genome analysis of the methyl tert-butyl ether-degrading beta-proteobacterium Methylibium petroleiphilum PM1.</title>
        <authorList>
            <person name="Kane S.R."/>
            <person name="Chakicherla A.Y."/>
            <person name="Chain P.S.G."/>
            <person name="Schmidt R."/>
            <person name="Shin M.W."/>
            <person name="Legler T.C."/>
            <person name="Scow K.M."/>
            <person name="Larimer F.W."/>
            <person name="Lucas S.M."/>
            <person name="Richardson P.M."/>
            <person name="Hristova K.R."/>
        </authorList>
    </citation>
    <scope>NUCLEOTIDE SEQUENCE [LARGE SCALE GENOMIC DNA]</scope>
    <source>
        <strain evidence="4">ATCC BAA-1232 / LMG 22953 / PM1</strain>
    </source>
</reference>
<dbReference type="PANTHER" id="PTHR42850:SF2">
    <property type="entry name" value="BLL5683 PROTEIN"/>
    <property type="match status" value="1"/>
</dbReference>
<dbReference type="PIRSF" id="PIRSF000883">
    <property type="entry name" value="Pesterase_MJ0912"/>
    <property type="match status" value="1"/>
</dbReference>
<dbReference type="InterPro" id="IPR050126">
    <property type="entry name" value="Ap4A_hydrolase"/>
</dbReference>
<proteinExistence type="inferred from homology"/>
<protein>
    <recommendedName>
        <fullName evidence="2">Calcineurin-like phosphoesterase domain-containing protein</fullName>
    </recommendedName>
</protein>
<dbReference type="KEGG" id="mpt:Mpe_A0673"/>
<dbReference type="eggNOG" id="COG0639">
    <property type="taxonomic scope" value="Bacteria"/>
</dbReference>
<comment type="similarity">
    <text evidence="1">Belongs to the metallophosphoesterase superfamily. YfcE family.</text>
</comment>
<keyword evidence="4" id="KW-1185">Reference proteome</keyword>
<organism evidence="3 4">
    <name type="scientific">Methylibium petroleiphilum (strain ATCC BAA-1232 / LMG 22953 / PM1)</name>
    <dbReference type="NCBI Taxonomy" id="420662"/>
    <lineage>
        <taxon>Bacteria</taxon>
        <taxon>Pseudomonadati</taxon>
        <taxon>Pseudomonadota</taxon>
        <taxon>Betaproteobacteria</taxon>
        <taxon>Burkholderiales</taxon>
        <taxon>Sphaerotilaceae</taxon>
        <taxon>Methylibium</taxon>
    </lineage>
</organism>
<sequence length="252" mass="27488">MTTPPLRIAFVSDIHGNLAALEAVVADIGRRGVDRTVNLGDSLSGPLLPRETARFLMAQDWLQLAGNHERYVLGGGALPREPSDAYAHAMLGTAELDWLRTLTHRHALADDDAFLCHGTPVHDDVYFFETVTPQGLRAATADEVAARLGEVRAALVCCGHTHTPRLLRSRRGQLLLNPGSVGLPAYGDAQPWPHAVENGAPDARYAIAERGDDGRWSAELLAVPYDHEAMAVLAEQRARPEWAHALRWGRLP</sequence>
<dbReference type="HOGENOM" id="CLU_074761_0_1_4"/>
<evidence type="ECO:0000259" key="2">
    <source>
        <dbReference type="Pfam" id="PF12850"/>
    </source>
</evidence>
<dbReference type="PANTHER" id="PTHR42850">
    <property type="entry name" value="METALLOPHOSPHOESTERASE"/>
    <property type="match status" value="1"/>
</dbReference>
<dbReference type="Proteomes" id="UP000000366">
    <property type="component" value="Chromosome"/>
</dbReference>
<dbReference type="STRING" id="420662.Mpe_A0673"/>
<gene>
    <name evidence="3" type="ordered locus">Mpe_A0673</name>
</gene>
<dbReference type="InterPro" id="IPR024654">
    <property type="entry name" value="Calcineurin-like_PHP_lpxH"/>
</dbReference>
<dbReference type="InterPro" id="IPR029052">
    <property type="entry name" value="Metallo-depent_PP-like"/>
</dbReference>
<evidence type="ECO:0000256" key="1">
    <source>
        <dbReference type="ARBA" id="ARBA00008950"/>
    </source>
</evidence>
<feature type="domain" description="Calcineurin-like phosphoesterase" evidence="2">
    <location>
        <begin position="6"/>
        <end position="187"/>
    </location>
</feature>
<dbReference type="Gene3D" id="3.60.21.10">
    <property type="match status" value="1"/>
</dbReference>
<name>A2SDJ6_METPP</name>
<dbReference type="SUPFAM" id="SSF56300">
    <property type="entry name" value="Metallo-dependent phosphatases"/>
    <property type="match status" value="1"/>
</dbReference>
<dbReference type="EMBL" id="CP000555">
    <property type="protein sequence ID" value="ABM93635.1"/>
    <property type="molecule type" value="Genomic_DNA"/>
</dbReference>
<dbReference type="Pfam" id="PF12850">
    <property type="entry name" value="Metallophos_2"/>
    <property type="match status" value="1"/>
</dbReference>
<dbReference type="InterPro" id="IPR011152">
    <property type="entry name" value="Pesterase_MJ0912"/>
</dbReference>
<dbReference type="GO" id="GO:0016791">
    <property type="term" value="F:phosphatase activity"/>
    <property type="evidence" value="ECO:0007669"/>
    <property type="project" value="TreeGrafter"/>
</dbReference>
<dbReference type="AlphaFoldDB" id="A2SDJ6"/>
<dbReference type="RefSeq" id="WP_011828273.1">
    <property type="nucleotide sequence ID" value="NC_008825.1"/>
</dbReference>